<feature type="binding site" evidence="4">
    <location>
        <position position="70"/>
    </location>
    <ligand>
        <name>GTP</name>
        <dbReference type="ChEBI" id="CHEBI:37565"/>
    </ligand>
</feature>
<dbReference type="GO" id="GO:0016779">
    <property type="term" value="F:nucleotidyltransferase activity"/>
    <property type="evidence" value="ECO:0007669"/>
    <property type="project" value="UniProtKB-KW"/>
</dbReference>
<feature type="binding site" evidence="4">
    <location>
        <position position="105"/>
    </location>
    <ligand>
        <name>GTP</name>
        <dbReference type="ChEBI" id="CHEBI:37565"/>
    </ligand>
</feature>
<evidence type="ECO:0000259" key="6">
    <source>
        <dbReference type="Pfam" id="PF12804"/>
    </source>
</evidence>
<dbReference type="InterPro" id="IPR013482">
    <property type="entry name" value="Molybde_CF_guanTrfase"/>
</dbReference>
<feature type="binding site" evidence="4">
    <location>
        <position position="26"/>
    </location>
    <ligand>
        <name>GTP</name>
        <dbReference type="ChEBI" id="CHEBI:37565"/>
    </ligand>
</feature>
<dbReference type="SUPFAM" id="SSF53448">
    <property type="entry name" value="Nucleotide-diphospho-sugar transferases"/>
    <property type="match status" value="1"/>
</dbReference>
<reference evidence="7 8" key="1">
    <citation type="submission" date="2024-06" db="EMBL/GenBank/DDBJ databases">
        <title>Genomic Encyclopedia of Type Strains, Phase IV (KMG-IV): sequencing the most valuable type-strain genomes for metagenomic binning, comparative biology and taxonomic classification.</title>
        <authorList>
            <person name="Goeker M."/>
        </authorList>
    </citation>
    <scope>NUCLEOTIDE SEQUENCE [LARGE SCALE GENOMIC DNA]</scope>
    <source>
        <strain evidence="7 8">DSM 29780</strain>
    </source>
</reference>
<gene>
    <name evidence="4" type="primary">mobA</name>
    <name evidence="7" type="ORF">ABID16_000700</name>
</gene>
<dbReference type="InterPro" id="IPR027417">
    <property type="entry name" value="P-loop_NTPase"/>
</dbReference>
<comment type="caution">
    <text evidence="7">The sequence shown here is derived from an EMBL/GenBank/DDBJ whole genome shotgun (WGS) entry which is preliminary data.</text>
</comment>
<comment type="catalytic activity">
    <reaction evidence="4">
        <text>Mo-molybdopterin + GTP + H(+) = Mo-molybdopterin guanine dinucleotide + diphosphate</text>
        <dbReference type="Rhea" id="RHEA:34243"/>
        <dbReference type="ChEBI" id="CHEBI:15378"/>
        <dbReference type="ChEBI" id="CHEBI:33019"/>
        <dbReference type="ChEBI" id="CHEBI:37565"/>
        <dbReference type="ChEBI" id="CHEBI:71302"/>
        <dbReference type="ChEBI" id="CHEBI:71310"/>
        <dbReference type="EC" id="2.7.7.77"/>
    </reaction>
</comment>
<dbReference type="PANTHER" id="PTHR40072">
    <property type="entry name" value="MOLYBDOPTERIN-GUANINE DINUCLEOTIDE BIOSYNTHESIS ADAPTER PROTEIN-RELATED"/>
    <property type="match status" value="1"/>
</dbReference>
<comment type="similarity">
    <text evidence="4">Belongs to the MobA family.</text>
</comment>
<dbReference type="Pfam" id="PF03205">
    <property type="entry name" value="MobB"/>
    <property type="match status" value="1"/>
</dbReference>
<comment type="subcellular location">
    <subcellularLocation>
        <location evidence="4">Cytoplasm</location>
    </subcellularLocation>
</comment>
<evidence type="ECO:0000259" key="5">
    <source>
        <dbReference type="Pfam" id="PF03205"/>
    </source>
</evidence>
<dbReference type="EC" id="2.7.7.77" evidence="4"/>
<keyword evidence="8" id="KW-1185">Reference proteome</keyword>
<dbReference type="HAMAP" id="MF_00316">
    <property type="entry name" value="MobA"/>
    <property type="match status" value="1"/>
</dbReference>
<dbReference type="SUPFAM" id="SSF52540">
    <property type="entry name" value="P-loop containing nucleoside triphosphate hydrolases"/>
    <property type="match status" value="1"/>
</dbReference>
<evidence type="ECO:0000256" key="1">
    <source>
        <dbReference type="ARBA" id="ARBA00022842"/>
    </source>
</evidence>
<name>A0ABV2IX81_9HYPH</name>
<feature type="binding site" evidence="4">
    <location>
        <begin position="14"/>
        <end position="16"/>
    </location>
    <ligand>
        <name>GTP</name>
        <dbReference type="ChEBI" id="CHEBI:37565"/>
    </ligand>
</feature>
<dbReference type="Pfam" id="PF12804">
    <property type="entry name" value="NTP_transf_3"/>
    <property type="match status" value="1"/>
</dbReference>
<dbReference type="InterPro" id="IPR004435">
    <property type="entry name" value="MobB_dom"/>
</dbReference>
<keyword evidence="7" id="KW-0548">Nucleotidyltransferase</keyword>
<organism evidence="7 8">
    <name type="scientific">Rhizobium aquaticum</name>
    <dbReference type="NCBI Taxonomy" id="1549636"/>
    <lineage>
        <taxon>Bacteria</taxon>
        <taxon>Pseudomonadati</taxon>
        <taxon>Pseudomonadota</taxon>
        <taxon>Alphaproteobacteria</taxon>
        <taxon>Hyphomicrobiales</taxon>
        <taxon>Rhizobiaceae</taxon>
        <taxon>Rhizobium/Agrobacterium group</taxon>
        <taxon>Rhizobium</taxon>
    </lineage>
</organism>
<evidence type="ECO:0000313" key="8">
    <source>
        <dbReference type="Proteomes" id="UP001549047"/>
    </source>
</evidence>
<keyword evidence="4" id="KW-0479">Metal-binding</keyword>
<dbReference type="Gene3D" id="3.90.550.10">
    <property type="entry name" value="Spore Coat Polysaccharide Biosynthesis Protein SpsA, Chain A"/>
    <property type="match status" value="1"/>
</dbReference>
<dbReference type="Proteomes" id="UP001549047">
    <property type="component" value="Unassembled WGS sequence"/>
</dbReference>
<keyword evidence="4" id="KW-0547">Nucleotide-binding</keyword>
<dbReference type="NCBIfam" id="TIGR00176">
    <property type="entry name" value="mobB"/>
    <property type="match status" value="1"/>
</dbReference>
<evidence type="ECO:0000256" key="4">
    <source>
        <dbReference type="HAMAP-Rule" id="MF_00316"/>
    </source>
</evidence>
<feature type="binding site" evidence="4">
    <location>
        <position position="105"/>
    </location>
    <ligand>
        <name>Mg(2+)</name>
        <dbReference type="ChEBI" id="CHEBI:18420"/>
    </ligand>
</feature>
<comment type="domain">
    <text evidence="4">The N-terminal domain determines nucleotide recognition and specific binding, while the C-terminal domain determines the specific binding to the target protein.</text>
</comment>
<keyword evidence="4" id="KW-0963">Cytoplasm</keyword>
<dbReference type="Gene3D" id="3.40.50.300">
    <property type="entry name" value="P-loop containing nucleotide triphosphate hydrolases"/>
    <property type="match status" value="1"/>
</dbReference>
<keyword evidence="1 4" id="KW-0460">Magnesium</keyword>
<evidence type="ECO:0000256" key="2">
    <source>
        <dbReference type="ARBA" id="ARBA00023134"/>
    </source>
</evidence>
<dbReference type="PANTHER" id="PTHR40072:SF1">
    <property type="entry name" value="MOLYBDOPTERIN-GUANINE DINUCLEOTIDE BIOSYNTHESIS ADAPTER PROTEIN"/>
    <property type="match status" value="1"/>
</dbReference>
<dbReference type="EMBL" id="JBEPMB010000001">
    <property type="protein sequence ID" value="MET3612395.1"/>
    <property type="molecule type" value="Genomic_DNA"/>
</dbReference>
<feature type="domain" description="MobA-like NTP transferase" evidence="6">
    <location>
        <begin position="11"/>
        <end position="163"/>
    </location>
</feature>
<dbReference type="InterPro" id="IPR029044">
    <property type="entry name" value="Nucleotide-diphossugar_trans"/>
</dbReference>
<protein>
    <recommendedName>
        <fullName evidence="4">Molybdenum cofactor guanylyltransferase</fullName>
        <shortName evidence="4">MoCo guanylyltransferase</shortName>
        <ecNumber evidence="4">2.7.7.77</ecNumber>
    </recommendedName>
    <alternativeName>
        <fullName evidence="4">GTP:molybdopterin guanylyltransferase</fullName>
    </alternativeName>
    <alternativeName>
        <fullName evidence="4">Mo-MPT guanylyltransferase</fullName>
    </alternativeName>
    <alternativeName>
        <fullName evidence="4">Molybdopterin guanylyltransferase</fullName>
    </alternativeName>
    <alternativeName>
        <fullName evidence="4">Molybdopterin-guanine dinucleotide synthase</fullName>
        <shortName evidence="4">MGD synthase</shortName>
    </alternativeName>
</protein>
<keyword evidence="2 4" id="KW-0342">GTP-binding</keyword>
<evidence type="ECO:0000313" key="7">
    <source>
        <dbReference type="EMBL" id="MET3612395.1"/>
    </source>
</evidence>
<dbReference type="NCBIfam" id="TIGR02665">
    <property type="entry name" value="molyb_mobA"/>
    <property type="match status" value="1"/>
</dbReference>
<feature type="domain" description="Molybdopterin-guanine dinucleotide biosynthesis protein B (MobB)" evidence="5">
    <location>
        <begin position="209"/>
        <end position="342"/>
    </location>
</feature>
<dbReference type="CDD" id="cd02503">
    <property type="entry name" value="MobA"/>
    <property type="match status" value="1"/>
</dbReference>
<evidence type="ECO:0000256" key="3">
    <source>
        <dbReference type="ARBA" id="ARBA00023150"/>
    </source>
</evidence>
<feature type="binding site" evidence="4">
    <location>
        <position position="54"/>
    </location>
    <ligand>
        <name>GTP</name>
        <dbReference type="ChEBI" id="CHEBI:37565"/>
    </ligand>
</feature>
<sequence length="384" mass="41575">MRNETILSFPAMVLAGGRSTRMGEDKAAKRLAGKPLAQIVAARIAVQASPVFMNTGNPSLAALGYELLPDTIDGQEGPLAGILAGLEHVSANLPEASHLAVVPADAPFVPETLVSRLAAAIEDPETIAMAAYCGDPEPAFALWPIASAPRLRRWLESGQSRAIRAFAGSCDVRLVDFVDQPSHSFFNVNRPRDFERARDLMGLGKAPKILGISGWKNSGKTGLTVRLVEELTARGYRVSTIKHAHHDFDIDKVGADSFRHRQAGAHEVTIVSGTRYAIMHELRGNPEPAFEEVLSRLAPCDIVVIEGYKREPVPKIEARRLEAKSRVPLAPEDPHIVAIAADHAVEDATLPVFDLDDTQALADFAESLLGFTPIEIKVQVSWQS</sequence>
<dbReference type="CDD" id="cd03116">
    <property type="entry name" value="MobB"/>
    <property type="match status" value="1"/>
</dbReference>
<keyword evidence="4" id="KW-0808">Transferase</keyword>
<proteinExistence type="inferred from homology"/>
<dbReference type="InterPro" id="IPR025877">
    <property type="entry name" value="MobA-like_NTP_Trfase"/>
</dbReference>
<comment type="function">
    <text evidence="4">Transfers a GMP moiety from GTP to Mo-molybdopterin (Mo-MPT) cofactor (Moco or molybdenum cofactor) to form Mo-molybdopterin guanine dinucleotide (Mo-MGD) cofactor.</text>
</comment>
<accession>A0ABV2IX81</accession>
<keyword evidence="3 4" id="KW-0501">Molybdenum cofactor biosynthesis</keyword>
<comment type="subunit">
    <text evidence="4">Monomer.</text>
</comment>
<comment type="cofactor">
    <cofactor evidence="4">
        <name>Mg(2+)</name>
        <dbReference type="ChEBI" id="CHEBI:18420"/>
    </cofactor>
</comment>
<dbReference type="InterPro" id="IPR052539">
    <property type="entry name" value="MGD_biosynthesis_adapter"/>
</dbReference>